<comment type="caution">
    <text evidence="2">The sequence shown here is derived from an EMBL/GenBank/DDBJ whole genome shotgun (WGS) entry which is preliminary data.</text>
</comment>
<keyword evidence="1" id="KW-0732">Signal</keyword>
<protein>
    <recommendedName>
        <fullName evidence="4">Secreted protein</fullName>
    </recommendedName>
</protein>
<evidence type="ECO:0008006" key="4">
    <source>
        <dbReference type="Google" id="ProtNLM"/>
    </source>
</evidence>
<gene>
    <name evidence="2" type="ORF">CEXT_794311</name>
</gene>
<name>A0AAV4Y3M9_CAEEX</name>
<evidence type="ECO:0000256" key="1">
    <source>
        <dbReference type="SAM" id="SignalP"/>
    </source>
</evidence>
<reference evidence="2 3" key="1">
    <citation type="submission" date="2021-06" db="EMBL/GenBank/DDBJ databases">
        <title>Caerostris extrusa draft genome.</title>
        <authorList>
            <person name="Kono N."/>
            <person name="Arakawa K."/>
        </authorList>
    </citation>
    <scope>NUCLEOTIDE SEQUENCE [LARGE SCALE GENOMIC DNA]</scope>
</reference>
<dbReference type="Proteomes" id="UP001054945">
    <property type="component" value="Unassembled WGS sequence"/>
</dbReference>
<feature type="chain" id="PRO_5043652207" description="Secreted protein" evidence="1">
    <location>
        <begin position="23"/>
        <end position="120"/>
    </location>
</feature>
<organism evidence="2 3">
    <name type="scientific">Caerostris extrusa</name>
    <name type="common">Bark spider</name>
    <name type="synonym">Caerostris bankana</name>
    <dbReference type="NCBI Taxonomy" id="172846"/>
    <lineage>
        <taxon>Eukaryota</taxon>
        <taxon>Metazoa</taxon>
        <taxon>Ecdysozoa</taxon>
        <taxon>Arthropoda</taxon>
        <taxon>Chelicerata</taxon>
        <taxon>Arachnida</taxon>
        <taxon>Araneae</taxon>
        <taxon>Araneomorphae</taxon>
        <taxon>Entelegynae</taxon>
        <taxon>Araneoidea</taxon>
        <taxon>Araneidae</taxon>
        <taxon>Caerostris</taxon>
    </lineage>
</organism>
<accession>A0AAV4Y3M9</accession>
<proteinExistence type="predicted"/>
<dbReference type="AlphaFoldDB" id="A0AAV4Y3M9"/>
<evidence type="ECO:0000313" key="2">
    <source>
        <dbReference type="EMBL" id="GIZ01055.1"/>
    </source>
</evidence>
<feature type="signal peptide" evidence="1">
    <location>
        <begin position="1"/>
        <end position="22"/>
    </location>
</feature>
<keyword evidence="3" id="KW-1185">Reference proteome</keyword>
<evidence type="ECO:0000313" key="3">
    <source>
        <dbReference type="Proteomes" id="UP001054945"/>
    </source>
</evidence>
<dbReference type="EMBL" id="BPLR01018621">
    <property type="protein sequence ID" value="GIZ01055.1"/>
    <property type="molecule type" value="Genomic_DNA"/>
</dbReference>
<sequence>MAEGAALSLVLHLLIIAREASSNQIACVLFRCELGVKEEVKTPYISSLGKGLIQGWTEGETQHTDPIHHRHHSRHGRRCSLSDFLNPPLPCLQCCEPRIISMYISAAGTLDMLDTFWDVT</sequence>